<keyword evidence="1" id="KW-0472">Membrane</keyword>
<organism evidence="2 3">
    <name type="scientific">Shouchella lonarensis</name>
    <dbReference type="NCBI Taxonomy" id="1464122"/>
    <lineage>
        <taxon>Bacteria</taxon>
        <taxon>Bacillati</taxon>
        <taxon>Bacillota</taxon>
        <taxon>Bacilli</taxon>
        <taxon>Bacillales</taxon>
        <taxon>Bacillaceae</taxon>
        <taxon>Shouchella</taxon>
    </lineage>
</organism>
<feature type="transmembrane region" description="Helical" evidence="1">
    <location>
        <begin position="163"/>
        <end position="181"/>
    </location>
</feature>
<dbReference type="STRING" id="1464122.SAMN05421737_11094"/>
<evidence type="ECO:0000313" key="3">
    <source>
        <dbReference type="Proteomes" id="UP000242662"/>
    </source>
</evidence>
<dbReference type="AlphaFoldDB" id="A0A1G6MQI7"/>
<feature type="transmembrane region" description="Helical" evidence="1">
    <location>
        <begin position="105"/>
        <end position="125"/>
    </location>
</feature>
<gene>
    <name evidence="2" type="ORF">SAMN05421737_11094</name>
</gene>
<reference evidence="3" key="1">
    <citation type="submission" date="2016-09" db="EMBL/GenBank/DDBJ databases">
        <authorList>
            <person name="Varghese N."/>
            <person name="Submissions S."/>
        </authorList>
    </citation>
    <scope>NUCLEOTIDE SEQUENCE [LARGE SCALE GENOMIC DNA]</scope>
    <source>
        <strain evidence="3">25nlg</strain>
    </source>
</reference>
<sequence>MTLQHWTKRLYLFIVFIFGWGSAAVSIATENVIDPYLALICGMSPLCAALITYMSQNPSSFLARIHFTFPHTYWWLGILLLPISFFAVLYASYELTIPSIVWNPFFLTGVLLIVLCHEIGWRGFLHCAAPPHHFWRTSFLVGFASSCWHIPIWLIFFSVSNETLLIIACYLMLTAAPLSFVTIVSRSIVMTTILQTGLFLIMFVAITSTTMTFIMFSLLLILNGIVMLLHNK</sequence>
<evidence type="ECO:0000313" key="2">
    <source>
        <dbReference type="EMBL" id="SDC57266.1"/>
    </source>
</evidence>
<protein>
    <recommendedName>
        <fullName evidence="4">CAAX protease self-immunity</fullName>
    </recommendedName>
</protein>
<dbReference type="RefSeq" id="WP_090776386.1">
    <property type="nucleotide sequence ID" value="NZ_FMYM01000010.1"/>
</dbReference>
<keyword evidence="1" id="KW-0812">Transmembrane</keyword>
<proteinExistence type="predicted"/>
<dbReference type="EMBL" id="FMYM01000010">
    <property type="protein sequence ID" value="SDC57266.1"/>
    <property type="molecule type" value="Genomic_DNA"/>
</dbReference>
<keyword evidence="3" id="KW-1185">Reference proteome</keyword>
<accession>A0A1G6MQI7</accession>
<keyword evidence="1" id="KW-1133">Transmembrane helix</keyword>
<dbReference type="Proteomes" id="UP000242662">
    <property type="component" value="Unassembled WGS sequence"/>
</dbReference>
<dbReference type="OrthoDB" id="9777755at2"/>
<feature type="transmembrane region" description="Helical" evidence="1">
    <location>
        <begin position="137"/>
        <end position="157"/>
    </location>
</feature>
<feature type="transmembrane region" description="Helical" evidence="1">
    <location>
        <begin position="73"/>
        <end position="93"/>
    </location>
</feature>
<evidence type="ECO:0008006" key="4">
    <source>
        <dbReference type="Google" id="ProtNLM"/>
    </source>
</evidence>
<evidence type="ECO:0000256" key="1">
    <source>
        <dbReference type="SAM" id="Phobius"/>
    </source>
</evidence>
<feature type="transmembrane region" description="Helical" evidence="1">
    <location>
        <begin position="10"/>
        <end position="29"/>
    </location>
</feature>
<name>A0A1G6MQI7_9BACI</name>
<feature type="transmembrane region" description="Helical" evidence="1">
    <location>
        <begin position="35"/>
        <end position="53"/>
    </location>
</feature>